<feature type="chain" id="PRO_5003116497" evidence="2">
    <location>
        <begin position="25"/>
        <end position="112"/>
    </location>
</feature>
<keyword evidence="4" id="KW-1185">Reference proteome</keyword>
<organism evidence="3 4">
    <name type="scientific">Hyphomicrobium denitrificans (strain ATCC 51888 / DSM 1869 / NCIMB 11706 / TK 0415)</name>
    <dbReference type="NCBI Taxonomy" id="582899"/>
    <lineage>
        <taxon>Bacteria</taxon>
        <taxon>Pseudomonadati</taxon>
        <taxon>Pseudomonadota</taxon>
        <taxon>Alphaproteobacteria</taxon>
        <taxon>Hyphomicrobiales</taxon>
        <taxon>Hyphomicrobiaceae</taxon>
        <taxon>Hyphomicrobium</taxon>
    </lineage>
</organism>
<evidence type="ECO:0000313" key="4">
    <source>
        <dbReference type="Proteomes" id="UP000002033"/>
    </source>
</evidence>
<reference evidence="4" key="1">
    <citation type="journal article" date="2011" name="J. Bacteriol.">
        <title>Genome sequences of eight morphologically diverse alphaproteobacteria.</title>
        <authorList>
            <consortium name="US DOE Joint Genome Institute"/>
            <person name="Brown P.J."/>
            <person name="Kysela D.T."/>
            <person name="Buechlein A."/>
            <person name="Hemmerich C."/>
            <person name="Brun Y.V."/>
        </authorList>
    </citation>
    <scope>NUCLEOTIDE SEQUENCE [LARGE SCALE GENOMIC DNA]</scope>
    <source>
        <strain evidence="4">ATCC 51888 / DSM 1869 / NCIB 11706 / TK 0415</strain>
    </source>
</reference>
<dbReference type="STRING" id="582899.Hden_3466"/>
<dbReference type="RefSeq" id="WP_013217416.1">
    <property type="nucleotide sequence ID" value="NC_014313.1"/>
</dbReference>
<dbReference type="HOGENOM" id="CLU_2142473_0_0_5"/>
<dbReference type="OrthoDB" id="7933437at2"/>
<evidence type="ECO:0000256" key="1">
    <source>
        <dbReference type="SAM" id="MobiDB-lite"/>
    </source>
</evidence>
<keyword evidence="2" id="KW-0732">Signal</keyword>
<dbReference type="AlphaFoldDB" id="D8JY53"/>
<feature type="signal peptide" evidence="2">
    <location>
        <begin position="1"/>
        <end position="24"/>
    </location>
</feature>
<dbReference type="Proteomes" id="UP000002033">
    <property type="component" value="Chromosome"/>
</dbReference>
<proteinExistence type="predicted"/>
<gene>
    <name evidence="3" type="ordered locus">Hden_3466</name>
</gene>
<accession>D8JY53</accession>
<dbReference type="EMBL" id="CP002083">
    <property type="protein sequence ID" value="ADJ25257.1"/>
    <property type="molecule type" value="Genomic_DNA"/>
</dbReference>
<sequence length="112" mass="12923" precursor="true">MKTSTIAFATVAAALAWLASGANASAAHHRHAHHSYKHHSQKAHVAHRHKPVAQKRKGYSRRGPLYGYGFGFSTYAGDPFYKDDYFDGRRCYYLHRQDFCRGPKSLEWLRWK</sequence>
<feature type="region of interest" description="Disordered" evidence="1">
    <location>
        <begin position="39"/>
        <end position="60"/>
    </location>
</feature>
<dbReference type="KEGG" id="hdn:Hden_3466"/>
<evidence type="ECO:0000256" key="2">
    <source>
        <dbReference type="SAM" id="SignalP"/>
    </source>
</evidence>
<evidence type="ECO:0000313" key="3">
    <source>
        <dbReference type="EMBL" id="ADJ25257.1"/>
    </source>
</evidence>
<protein>
    <submittedName>
        <fullName evidence="3">Uncharacterized protein</fullName>
    </submittedName>
</protein>
<name>D8JY53_HYPDA</name>